<evidence type="ECO:0000313" key="1">
    <source>
        <dbReference type="EMBL" id="ETW99668.1"/>
    </source>
</evidence>
<dbReference type="InterPro" id="IPR036527">
    <property type="entry name" value="SCP2_sterol-bd_dom_sf"/>
</dbReference>
<gene>
    <name evidence="1" type="ORF">ETSY1_14145</name>
</gene>
<comment type="caution">
    <text evidence="1">The sequence shown here is derived from an EMBL/GenBank/DDBJ whole genome shotgun (WGS) entry which is preliminary data.</text>
</comment>
<name>W4LNJ8_ENTF1</name>
<dbReference type="AlphaFoldDB" id="W4LNJ8"/>
<accession>W4LNJ8</accession>
<evidence type="ECO:0000313" key="2">
    <source>
        <dbReference type="Proteomes" id="UP000019141"/>
    </source>
</evidence>
<dbReference type="HOGENOM" id="CLU_1738500_0_0_7"/>
<protein>
    <submittedName>
        <fullName evidence="1">Uncharacterized protein</fullName>
    </submittedName>
</protein>
<sequence length="149" mass="17166">MLTFPSLEWFQELARLMDENEAAYRRLGYADVTWALEVQATSPTQMAQLYRFVFEEYTCSEVIELEPGTDPDADFTLQATLDTWCEMIRNIQENNGPDLDHSLNKLALMDDPIYVAATDFLSRDLFARYGQTFQQFFNGAIHIPTEFAA</sequence>
<dbReference type="Proteomes" id="UP000019141">
    <property type="component" value="Unassembled WGS sequence"/>
</dbReference>
<organism evidence="1 2">
    <name type="scientific">Entotheonella factor</name>
    <dbReference type="NCBI Taxonomy" id="1429438"/>
    <lineage>
        <taxon>Bacteria</taxon>
        <taxon>Pseudomonadati</taxon>
        <taxon>Nitrospinota/Tectimicrobiota group</taxon>
        <taxon>Candidatus Tectimicrobiota</taxon>
        <taxon>Candidatus Entotheonellia</taxon>
        <taxon>Candidatus Entotheonellales</taxon>
        <taxon>Candidatus Entotheonellaceae</taxon>
        <taxon>Candidatus Entotheonella</taxon>
    </lineage>
</organism>
<keyword evidence="2" id="KW-1185">Reference proteome</keyword>
<reference evidence="1 2" key="1">
    <citation type="journal article" date="2014" name="Nature">
        <title>An environmental bacterial taxon with a large and distinct metabolic repertoire.</title>
        <authorList>
            <person name="Wilson M.C."/>
            <person name="Mori T."/>
            <person name="Ruckert C."/>
            <person name="Uria A.R."/>
            <person name="Helf M.J."/>
            <person name="Takada K."/>
            <person name="Gernert C."/>
            <person name="Steffens U.A."/>
            <person name="Heycke N."/>
            <person name="Schmitt S."/>
            <person name="Rinke C."/>
            <person name="Helfrich E.J."/>
            <person name="Brachmann A.O."/>
            <person name="Gurgui C."/>
            <person name="Wakimoto T."/>
            <person name="Kracht M."/>
            <person name="Crusemann M."/>
            <person name="Hentschel U."/>
            <person name="Abe I."/>
            <person name="Matsunaga S."/>
            <person name="Kalinowski J."/>
            <person name="Takeyama H."/>
            <person name="Piel J."/>
        </authorList>
    </citation>
    <scope>NUCLEOTIDE SEQUENCE [LARGE SCALE GENOMIC DNA]</scope>
    <source>
        <strain evidence="2">TSY1</strain>
    </source>
</reference>
<dbReference type="EMBL" id="AZHW01000417">
    <property type="protein sequence ID" value="ETW99668.1"/>
    <property type="molecule type" value="Genomic_DNA"/>
</dbReference>
<dbReference type="Gene3D" id="3.30.1050.10">
    <property type="entry name" value="SCP2 sterol-binding domain"/>
    <property type="match status" value="1"/>
</dbReference>
<dbReference type="SUPFAM" id="SSF55718">
    <property type="entry name" value="SCP-like"/>
    <property type="match status" value="1"/>
</dbReference>
<proteinExistence type="predicted"/>